<name>A0A2S6EYP9_LEGPN</name>
<dbReference type="InterPro" id="IPR040079">
    <property type="entry name" value="Glutathione_S-Trfase"/>
</dbReference>
<dbReference type="NCBIfam" id="NF007831">
    <property type="entry name" value="PRK10542.1"/>
    <property type="match status" value="1"/>
</dbReference>
<evidence type="ECO:0000313" key="3">
    <source>
        <dbReference type="EMBL" id="PPK30313.1"/>
    </source>
</evidence>
<dbReference type="PROSITE" id="PS50404">
    <property type="entry name" value="GST_NTER"/>
    <property type="match status" value="1"/>
</dbReference>
<dbReference type="CDD" id="cd03188">
    <property type="entry name" value="GST_C_Beta"/>
    <property type="match status" value="1"/>
</dbReference>
<evidence type="ECO:0000313" key="4">
    <source>
        <dbReference type="Proteomes" id="UP000239239"/>
    </source>
</evidence>
<dbReference type="SFLD" id="SFLDG00358">
    <property type="entry name" value="Main_(cytGST)"/>
    <property type="match status" value="1"/>
</dbReference>
<evidence type="ECO:0000259" key="2">
    <source>
        <dbReference type="PROSITE" id="PS50405"/>
    </source>
</evidence>
<protein>
    <submittedName>
        <fullName evidence="3">Glutathione transferase GstA</fullName>
    </submittedName>
</protein>
<gene>
    <name evidence="3" type="ORF">C3928_09620</name>
</gene>
<dbReference type="SFLD" id="SFLDS00019">
    <property type="entry name" value="Glutathione_Transferase_(cytos"/>
    <property type="match status" value="1"/>
</dbReference>
<feature type="domain" description="GST C-terminal" evidence="2">
    <location>
        <begin position="89"/>
        <end position="203"/>
    </location>
</feature>
<dbReference type="SUPFAM" id="SSF47616">
    <property type="entry name" value="GST C-terminal domain-like"/>
    <property type="match status" value="1"/>
</dbReference>
<dbReference type="InterPro" id="IPR036282">
    <property type="entry name" value="Glutathione-S-Trfase_C_sf"/>
</dbReference>
<dbReference type="InterPro" id="IPR036249">
    <property type="entry name" value="Thioredoxin-like_sf"/>
</dbReference>
<dbReference type="InterPro" id="IPR010987">
    <property type="entry name" value="Glutathione-S-Trfase_C-like"/>
</dbReference>
<proteinExistence type="predicted"/>
<dbReference type="EMBL" id="PQWY01000012">
    <property type="protein sequence ID" value="PPK30313.1"/>
    <property type="molecule type" value="Genomic_DNA"/>
</dbReference>
<dbReference type="PANTHER" id="PTHR44051">
    <property type="entry name" value="GLUTATHIONE S-TRANSFERASE-RELATED"/>
    <property type="match status" value="1"/>
</dbReference>
<dbReference type="Pfam" id="PF00043">
    <property type="entry name" value="GST_C"/>
    <property type="match status" value="1"/>
</dbReference>
<dbReference type="Gene3D" id="3.40.30.10">
    <property type="entry name" value="Glutaredoxin"/>
    <property type="match status" value="1"/>
</dbReference>
<dbReference type="GO" id="GO:0016740">
    <property type="term" value="F:transferase activity"/>
    <property type="evidence" value="ECO:0007669"/>
    <property type="project" value="UniProtKB-KW"/>
</dbReference>
<dbReference type="InterPro" id="IPR004045">
    <property type="entry name" value="Glutathione_S-Trfase_N"/>
</dbReference>
<dbReference type="CDD" id="cd03057">
    <property type="entry name" value="GST_N_Beta"/>
    <property type="match status" value="1"/>
</dbReference>
<comment type="caution">
    <text evidence="3">The sequence shown here is derived from an EMBL/GenBank/DDBJ whole genome shotgun (WGS) entry which is preliminary data.</text>
</comment>
<keyword evidence="3" id="KW-0808">Transferase</keyword>
<sequence length="203" mass="23108">MNMKLYFCRGACSLVVRIILNELGLNFQDEEVDLKVKKTAGGEDFFKINPKGAVPTLVLDNGDVLTENQVILQYLADTTPGQKLLASVGESKRYHTLEWLNYISTELHKSLGMFFNPTVSEEIKSKILTPLVMTRFAYTNTRLAKGSYLMGNEFSLPDAYLFVMVSWAKYFKLDLSQFEHLTKFMDLMLARPSVAKSLQQEKL</sequence>
<dbReference type="SUPFAM" id="SSF52833">
    <property type="entry name" value="Thioredoxin-like"/>
    <property type="match status" value="1"/>
</dbReference>
<dbReference type="PANTHER" id="PTHR44051:SF8">
    <property type="entry name" value="GLUTATHIONE S-TRANSFERASE GSTA"/>
    <property type="match status" value="1"/>
</dbReference>
<evidence type="ECO:0000259" key="1">
    <source>
        <dbReference type="PROSITE" id="PS50404"/>
    </source>
</evidence>
<dbReference type="OrthoDB" id="8772754at2"/>
<organism evidence="3 4">
    <name type="scientific">Legionella pneumophila</name>
    <dbReference type="NCBI Taxonomy" id="446"/>
    <lineage>
        <taxon>Bacteria</taxon>
        <taxon>Pseudomonadati</taxon>
        <taxon>Pseudomonadota</taxon>
        <taxon>Gammaproteobacteria</taxon>
        <taxon>Legionellales</taxon>
        <taxon>Legionellaceae</taxon>
        <taxon>Legionella</taxon>
    </lineage>
</organism>
<accession>A0A2S6EYP9</accession>
<dbReference type="AlphaFoldDB" id="A0A2S6EYP9"/>
<dbReference type="SFLD" id="SFLDG01150">
    <property type="entry name" value="Main.1:_Beta-like"/>
    <property type="match status" value="1"/>
</dbReference>
<dbReference type="Pfam" id="PF13409">
    <property type="entry name" value="GST_N_2"/>
    <property type="match status" value="1"/>
</dbReference>
<dbReference type="Gene3D" id="1.20.1050.10">
    <property type="match status" value="1"/>
</dbReference>
<dbReference type="Proteomes" id="UP000239239">
    <property type="component" value="Unassembled WGS sequence"/>
</dbReference>
<feature type="domain" description="GST N-terminal" evidence="1">
    <location>
        <begin position="1"/>
        <end position="83"/>
    </location>
</feature>
<dbReference type="InterPro" id="IPR004046">
    <property type="entry name" value="GST_C"/>
</dbReference>
<dbReference type="PROSITE" id="PS50405">
    <property type="entry name" value="GST_CTER"/>
    <property type="match status" value="1"/>
</dbReference>
<reference evidence="3 4" key="1">
    <citation type="submission" date="2018-02" db="EMBL/GenBank/DDBJ databases">
        <title>Draft genome sequences of four Legionella pneumophila clinical strains isolated in Ontario.</title>
        <authorList>
            <person name="Fortuna A."/>
            <person name="Ramnarine R."/>
            <person name="Li A."/>
            <person name="Frantz C."/>
            <person name="Mallo G."/>
        </authorList>
    </citation>
    <scope>NUCLEOTIDE SEQUENCE [LARGE SCALE GENOMIC DNA]</scope>
    <source>
        <strain evidence="3 4">LG61</strain>
    </source>
</reference>